<dbReference type="Gene3D" id="3.30.565.10">
    <property type="entry name" value="Histidine kinase-like ATPase, C-terminal domain"/>
    <property type="match status" value="1"/>
</dbReference>
<name>A0ABW8BZ79_9ACTN</name>
<feature type="coiled-coil region" evidence="4">
    <location>
        <begin position="157"/>
        <end position="187"/>
    </location>
</feature>
<dbReference type="Pfam" id="PF07730">
    <property type="entry name" value="HisKA_3"/>
    <property type="match status" value="1"/>
</dbReference>
<dbReference type="Pfam" id="PF02518">
    <property type="entry name" value="HATPase_c"/>
    <property type="match status" value="1"/>
</dbReference>
<evidence type="ECO:0000313" key="9">
    <source>
        <dbReference type="Proteomes" id="UP001614394"/>
    </source>
</evidence>
<dbReference type="RefSeq" id="WP_399644809.1">
    <property type="nucleotide sequence ID" value="NZ_JBITYG010000001.1"/>
</dbReference>
<dbReference type="Proteomes" id="UP001614394">
    <property type="component" value="Unassembled WGS sequence"/>
</dbReference>
<dbReference type="PANTHER" id="PTHR24421:SF63">
    <property type="entry name" value="SENSOR HISTIDINE KINASE DESK"/>
    <property type="match status" value="1"/>
</dbReference>
<dbReference type="InterPro" id="IPR036890">
    <property type="entry name" value="HATPase_C_sf"/>
</dbReference>
<dbReference type="InterPro" id="IPR011712">
    <property type="entry name" value="Sig_transdc_His_kin_sub3_dim/P"/>
</dbReference>
<feature type="domain" description="Signal transduction histidine kinase subgroup 3 dimerisation and phosphoacceptor" evidence="7">
    <location>
        <begin position="182"/>
        <end position="248"/>
    </location>
</feature>
<feature type="transmembrane region" description="Helical" evidence="5">
    <location>
        <begin position="95"/>
        <end position="110"/>
    </location>
</feature>
<accession>A0ABW8BZ79</accession>
<dbReference type="CDD" id="cd16917">
    <property type="entry name" value="HATPase_UhpB-NarQ-NarX-like"/>
    <property type="match status" value="1"/>
</dbReference>
<feature type="domain" description="Histidine kinase/HSP90-like ATPase" evidence="6">
    <location>
        <begin position="295"/>
        <end position="377"/>
    </location>
</feature>
<keyword evidence="2 8" id="KW-0418">Kinase</keyword>
<evidence type="ECO:0000259" key="6">
    <source>
        <dbReference type="Pfam" id="PF02518"/>
    </source>
</evidence>
<sequence length="393" mass="41409">MGRVPETRRQAVVKLLWIAIWMLYLGAPVDDLVHGGHGTAVVVLASLGLTGFVMAYLSLVFLRTNTEEEKRWVYWVLCALAALAALTSATLGKPWLVLFVYVSVACGAVLPPTRSRWLIPAATGALALIGSFVDTQRDLFPALLIPCLLGGFAMVGIRQLVQTMRELREARETVAQLAATEERLRLARDLHDLLGHSLSLITLKSELAGRMLPDRPVDAAQQVADIEKVSRQALVDVREAVSGYRRPTLATELAGARTALAAAGIAADLPAELPPTAVAADDATPPALAPDTEGALAWALREAITNVIRHSGATRCVITLAERSDDGTGTVVLTVTDNGRGPADGPGNGLSGLEERLLLAGGSLTTGPAAPTGFTLSASVPRRTPVVTVPPLA</sequence>
<protein>
    <submittedName>
        <fullName evidence="8">Sensor histidine kinase</fullName>
    </submittedName>
</protein>
<evidence type="ECO:0000256" key="5">
    <source>
        <dbReference type="SAM" id="Phobius"/>
    </source>
</evidence>
<evidence type="ECO:0000256" key="2">
    <source>
        <dbReference type="ARBA" id="ARBA00022777"/>
    </source>
</evidence>
<dbReference type="GO" id="GO:0016301">
    <property type="term" value="F:kinase activity"/>
    <property type="evidence" value="ECO:0007669"/>
    <property type="project" value="UniProtKB-KW"/>
</dbReference>
<evidence type="ECO:0000256" key="4">
    <source>
        <dbReference type="SAM" id="Coils"/>
    </source>
</evidence>
<dbReference type="SUPFAM" id="SSF55874">
    <property type="entry name" value="ATPase domain of HSP90 chaperone/DNA topoisomerase II/histidine kinase"/>
    <property type="match status" value="1"/>
</dbReference>
<dbReference type="InterPro" id="IPR050482">
    <property type="entry name" value="Sensor_HK_TwoCompSys"/>
</dbReference>
<evidence type="ECO:0000313" key="8">
    <source>
        <dbReference type="EMBL" id="MFI9099478.1"/>
    </source>
</evidence>
<organism evidence="8 9">
    <name type="scientific">Streptomyces fildesensis</name>
    <dbReference type="NCBI Taxonomy" id="375757"/>
    <lineage>
        <taxon>Bacteria</taxon>
        <taxon>Bacillati</taxon>
        <taxon>Actinomycetota</taxon>
        <taxon>Actinomycetes</taxon>
        <taxon>Kitasatosporales</taxon>
        <taxon>Streptomycetaceae</taxon>
        <taxon>Streptomyces</taxon>
    </lineage>
</organism>
<keyword evidence="3" id="KW-0902">Two-component regulatory system</keyword>
<feature type="transmembrane region" description="Helical" evidence="5">
    <location>
        <begin position="41"/>
        <end position="60"/>
    </location>
</feature>
<keyword evidence="5" id="KW-0472">Membrane</keyword>
<reference evidence="8 9" key="1">
    <citation type="submission" date="2024-10" db="EMBL/GenBank/DDBJ databases">
        <title>The Natural Products Discovery Center: Release of the First 8490 Sequenced Strains for Exploring Actinobacteria Biosynthetic Diversity.</title>
        <authorList>
            <person name="Kalkreuter E."/>
            <person name="Kautsar S.A."/>
            <person name="Yang D."/>
            <person name="Bader C.D."/>
            <person name="Teijaro C.N."/>
            <person name="Fluegel L."/>
            <person name="Davis C.M."/>
            <person name="Simpson J.R."/>
            <person name="Lauterbach L."/>
            <person name="Steele A.D."/>
            <person name="Gui C."/>
            <person name="Meng S."/>
            <person name="Li G."/>
            <person name="Viehrig K."/>
            <person name="Ye F."/>
            <person name="Su P."/>
            <person name="Kiefer A.F."/>
            <person name="Nichols A."/>
            <person name="Cepeda A.J."/>
            <person name="Yan W."/>
            <person name="Fan B."/>
            <person name="Jiang Y."/>
            <person name="Adhikari A."/>
            <person name="Zheng C.-J."/>
            <person name="Schuster L."/>
            <person name="Cowan T.M."/>
            <person name="Smanski M.J."/>
            <person name="Chevrette M.G."/>
            <person name="De Carvalho L.P.S."/>
            <person name="Shen B."/>
        </authorList>
    </citation>
    <scope>NUCLEOTIDE SEQUENCE [LARGE SCALE GENOMIC DNA]</scope>
    <source>
        <strain evidence="8 9">NPDC053399</strain>
    </source>
</reference>
<keyword evidence="5" id="KW-0812">Transmembrane</keyword>
<dbReference type="EMBL" id="JBITYG010000001">
    <property type="protein sequence ID" value="MFI9099478.1"/>
    <property type="molecule type" value="Genomic_DNA"/>
</dbReference>
<evidence type="ECO:0000256" key="3">
    <source>
        <dbReference type="ARBA" id="ARBA00023012"/>
    </source>
</evidence>
<dbReference type="Gene3D" id="1.20.5.1930">
    <property type="match status" value="1"/>
</dbReference>
<feature type="transmembrane region" description="Helical" evidence="5">
    <location>
        <begin position="72"/>
        <end position="89"/>
    </location>
</feature>
<keyword evidence="1" id="KW-0808">Transferase</keyword>
<evidence type="ECO:0000256" key="1">
    <source>
        <dbReference type="ARBA" id="ARBA00022679"/>
    </source>
</evidence>
<evidence type="ECO:0000259" key="7">
    <source>
        <dbReference type="Pfam" id="PF07730"/>
    </source>
</evidence>
<keyword evidence="4" id="KW-0175">Coiled coil</keyword>
<dbReference type="PANTHER" id="PTHR24421">
    <property type="entry name" value="NITRATE/NITRITE SENSOR PROTEIN NARX-RELATED"/>
    <property type="match status" value="1"/>
</dbReference>
<feature type="transmembrane region" description="Helical" evidence="5">
    <location>
        <begin position="12"/>
        <end position="29"/>
    </location>
</feature>
<keyword evidence="5" id="KW-1133">Transmembrane helix</keyword>
<gene>
    <name evidence="8" type="ORF">ACIGXA_03065</name>
</gene>
<keyword evidence="9" id="KW-1185">Reference proteome</keyword>
<proteinExistence type="predicted"/>
<feature type="transmembrane region" description="Helical" evidence="5">
    <location>
        <begin position="139"/>
        <end position="161"/>
    </location>
</feature>
<dbReference type="InterPro" id="IPR003594">
    <property type="entry name" value="HATPase_dom"/>
</dbReference>
<comment type="caution">
    <text evidence="8">The sequence shown here is derived from an EMBL/GenBank/DDBJ whole genome shotgun (WGS) entry which is preliminary data.</text>
</comment>